<keyword evidence="4" id="KW-1015">Disulfide bond</keyword>
<keyword evidence="9" id="KW-1185">Reference proteome</keyword>
<sequence>MMKMLVVCLIFAIFFTRVSSWDGPEVELPLGKVKGTWETSFDGKKFSSFEGVPYAEPPVSDLRFEEPVPIGSWHGIWPAINSYWCTQIDILSQTRSRNIIGNEDCLYLNVYIPGENINISRNYDVLVDIHGGAFMMGSPTLVNNPPYIMDTMDDMILVSINYRLNVFGFLSTEDDSIPGNNGMKDQVLALKWVKKYIGYFGGNPNSVTISGYSAGGASVHLHTLSPLSRGLFHKAHVGSGTALSPWVIREKPLEVAKKLAVATGCPSEPSQALKECLKTRPSDLLQSIIYDQLYGYDLLPFSPFAVVIEKNGTNPFLPKLPYELIVEGNITDVPMIFSVVRDDGLFPSGYFCKNPEEIENIWTDEAHYLLDYNYTLPLEQRLDVAKQIKDLYMGPDAKINETTFFNFTKIFTERIFVASTEAAAKMHSVASNSPVYFYYFNYQSTNMSSSSLFCEKGDIGGIAHAADELICIGFNYTQYMSESDREMKEWCHQMQSSFAKTGVPSFNSNVTWCPTSSSNQLTYLNITGPNDMKIQNITSLSKIDFWRGLNLAENEKDVFPN</sequence>
<organism evidence="8 9">
    <name type="scientific">Phaedon cochleariae</name>
    <name type="common">Mustard beetle</name>
    <dbReference type="NCBI Taxonomy" id="80249"/>
    <lineage>
        <taxon>Eukaryota</taxon>
        <taxon>Metazoa</taxon>
        <taxon>Ecdysozoa</taxon>
        <taxon>Arthropoda</taxon>
        <taxon>Hexapoda</taxon>
        <taxon>Insecta</taxon>
        <taxon>Pterygota</taxon>
        <taxon>Neoptera</taxon>
        <taxon>Endopterygota</taxon>
        <taxon>Coleoptera</taxon>
        <taxon>Polyphaga</taxon>
        <taxon>Cucujiformia</taxon>
        <taxon>Chrysomeloidea</taxon>
        <taxon>Chrysomelidae</taxon>
        <taxon>Chrysomelinae</taxon>
        <taxon>Chrysomelini</taxon>
        <taxon>Phaedon</taxon>
    </lineage>
</organism>
<dbReference type="InterPro" id="IPR002018">
    <property type="entry name" value="CarbesteraseB"/>
</dbReference>
<dbReference type="InterPro" id="IPR019826">
    <property type="entry name" value="Carboxylesterase_B_AS"/>
</dbReference>
<dbReference type="Proteomes" id="UP001153737">
    <property type="component" value="Chromosome 5"/>
</dbReference>
<evidence type="ECO:0000313" key="9">
    <source>
        <dbReference type="Proteomes" id="UP001153737"/>
    </source>
</evidence>
<feature type="signal peptide" evidence="6">
    <location>
        <begin position="1"/>
        <end position="20"/>
    </location>
</feature>
<dbReference type="Pfam" id="PF00135">
    <property type="entry name" value="COesterase"/>
    <property type="match status" value="1"/>
</dbReference>
<gene>
    <name evidence="8" type="ORF">PHAECO_LOCUS9547</name>
</gene>
<feature type="domain" description="Carboxylesterase type B" evidence="7">
    <location>
        <begin position="23"/>
        <end position="546"/>
    </location>
</feature>
<dbReference type="GO" id="GO:0052689">
    <property type="term" value="F:carboxylic ester hydrolase activity"/>
    <property type="evidence" value="ECO:0007669"/>
    <property type="project" value="UniProtKB-KW"/>
</dbReference>
<dbReference type="InterPro" id="IPR050309">
    <property type="entry name" value="Type-B_Carboxylest/Lipase"/>
</dbReference>
<dbReference type="SUPFAM" id="SSF53474">
    <property type="entry name" value="alpha/beta-Hydrolases"/>
    <property type="match status" value="1"/>
</dbReference>
<dbReference type="AlphaFoldDB" id="A0A9N9SJ09"/>
<dbReference type="InterPro" id="IPR019819">
    <property type="entry name" value="Carboxylesterase_B_CS"/>
</dbReference>
<feature type="chain" id="PRO_5040546911" description="Carboxylic ester hydrolase" evidence="6">
    <location>
        <begin position="21"/>
        <end position="561"/>
    </location>
</feature>
<evidence type="ECO:0000313" key="8">
    <source>
        <dbReference type="EMBL" id="CAG9821591.1"/>
    </source>
</evidence>
<comment type="similarity">
    <text evidence="1 6">Belongs to the type-B carboxylesterase/lipase family.</text>
</comment>
<evidence type="ECO:0000256" key="1">
    <source>
        <dbReference type="ARBA" id="ARBA00005964"/>
    </source>
</evidence>
<dbReference type="PANTHER" id="PTHR11559">
    <property type="entry name" value="CARBOXYLESTERASE"/>
    <property type="match status" value="1"/>
</dbReference>
<dbReference type="EMBL" id="OU896711">
    <property type="protein sequence ID" value="CAG9821591.1"/>
    <property type="molecule type" value="Genomic_DNA"/>
</dbReference>
<evidence type="ECO:0000259" key="7">
    <source>
        <dbReference type="Pfam" id="PF00135"/>
    </source>
</evidence>
<dbReference type="PROSITE" id="PS00941">
    <property type="entry name" value="CARBOXYLESTERASE_B_2"/>
    <property type="match status" value="1"/>
</dbReference>
<name>A0A9N9SJ09_PHACE</name>
<reference evidence="8" key="1">
    <citation type="submission" date="2022-01" db="EMBL/GenBank/DDBJ databases">
        <authorList>
            <person name="King R."/>
        </authorList>
    </citation>
    <scope>NUCLEOTIDE SEQUENCE</scope>
</reference>
<evidence type="ECO:0000256" key="4">
    <source>
        <dbReference type="ARBA" id="ARBA00023157"/>
    </source>
</evidence>
<dbReference type="PROSITE" id="PS00122">
    <property type="entry name" value="CARBOXYLESTERASE_B_1"/>
    <property type="match status" value="1"/>
</dbReference>
<keyword evidence="3 6" id="KW-0378">Hydrolase</keyword>
<keyword evidence="6" id="KW-0732">Signal</keyword>
<evidence type="ECO:0000256" key="3">
    <source>
        <dbReference type="ARBA" id="ARBA00022801"/>
    </source>
</evidence>
<accession>A0A9N9SJ09</accession>
<dbReference type="Gene3D" id="3.40.50.1820">
    <property type="entry name" value="alpha/beta hydrolase"/>
    <property type="match status" value="1"/>
</dbReference>
<evidence type="ECO:0000256" key="6">
    <source>
        <dbReference type="RuleBase" id="RU361235"/>
    </source>
</evidence>
<keyword evidence="5" id="KW-0325">Glycoprotein</keyword>
<dbReference type="InterPro" id="IPR029058">
    <property type="entry name" value="AB_hydrolase_fold"/>
</dbReference>
<evidence type="ECO:0000256" key="5">
    <source>
        <dbReference type="ARBA" id="ARBA00023180"/>
    </source>
</evidence>
<proteinExistence type="inferred from homology"/>
<reference evidence="8" key="2">
    <citation type="submission" date="2022-10" db="EMBL/GenBank/DDBJ databases">
        <authorList>
            <consortium name="ENA_rothamsted_submissions"/>
            <consortium name="culmorum"/>
            <person name="King R."/>
        </authorList>
    </citation>
    <scope>NUCLEOTIDE SEQUENCE</scope>
</reference>
<dbReference type="EC" id="3.1.1.-" evidence="6"/>
<evidence type="ECO:0000256" key="2">
    <source>
        <dbReference type="ARBA" id="ARBA00022487"/>
    </source>
</evidence>
<protein>
    <recommendedName>
        <fullName evidence="6">Carboxylic ester hydrolase</fullName>
        <ecNumber evidence="6">3.1.1.-</ecNumber>
    </recommendedName>
</protein>
<keyword evidence="2" id="KW-0719">Serine esterase</keyword>
<dbReference type="OrthoDB" id="6846267at2759"/>